<protein>
    <recommendedName>
        <fullName evidence="3">ribonuclease H</fullName>
        <ecNumber evidence="3">3.1.26.4</ecNumber>
    </recommendedName>
</protein>
<evidence type="ECO:0000256" key="6">
    <source>
        <dbReference type="ARBA" id="ARBA00022759"/>
    </source>
</evidence>
<dbReference type="Proteomes" id="UP000807306">
    <property type="component" value="Unassembled WGS sequence"/>
</dbReference>
<feature type="domain" description="RNase H type-1" evidence="8">
    <location>
        <begin position="5"/>
        <end position="155"/>
    </location>
</feature>
<dbReference type="GO" id="GO:0004523">
    <property type="term" value="F:RNA-DNA hybrid ribonuclease activity"/>
    <property type="evidence" value="ECO:0007669"/>
    <property type="project" value="UniProtKB-EC"/>
</dbReference>
<proteinExistence type="inferred from homology"/>
<sequence>TQVDESKYEVVYSDGACKGNGKADPVAGIGVWWGHDDHRNLGERCPGEQTNNRAELIAILRVLEETPISKRPLLIKTDSKYSIDCLQNWFGKWSSTGWKNSSGQPVKNRGVIECIDKMIKIRNWKGQAVDLVYVKGHSGHVGNDGADFMANIGTTKSPLPDRDWEALLQKLTK</sequence>
<dbReference type="GO" id="GO:0046872">
    <property type="term" value="F:metal ion binding"/>
    <property type="evidence" value="ECO:0007669"/>
    <property type="project" value="UniProtKB-KW"/>
</dbReference>
<dbReference type="InterPro" id="IPR012337">
    <property type="entry name" value="RNaseH-like_sf"/>
</dbReference>
<evidence type="ECO:0000256" key="5">
    <source>
        <dbReference type="ARBA" id="ARBA00022723"/>
    </source>
</evidence>
<evidence type="ECO:0000256" key="3">
    <source>
        <dbReference type="ARBA" id="ARBA00012180"/>
    </source>
</evidence>
<evidence type="ECO:0000256" key="4">
    <source>
        <dbReference type="ARBA" id="ARBA00022722"/>
    </source>
</evidence>
<evidence type="ECO:0000313" key="9">
    <source>
        <dbReference type="EMBL" id="KAF9532113.1"/>
    </source>
</evidence>
<dbReference type="GO" id="GO:0043137">
    <property type="term" value="P:DNA replication, removal of RNA primer"/>
    <property type="evidence" value="ECO:0007669"/>
    <property type="project" value="TreeGrafter"/>
</dbReference>
<dbReference type="EMBL" id="MU157833">
    <property type="protein sequence ID" value="KAF9532113.1"/>
    <property type="molecule type" value="Genomic_DNA"/>
</dbReference>
<keyword evidence="6" id="KW-0255">Endonuclease</keyword>
<dbReference type="PROSITE" id="PS50879">
    <property type="entry name" value="RNASE_H_1"/>
    <property type="match status" value="1"/>
</dbReference>
<dbReference type="AlphaFoldDB" id="A0A9P6JTP1"/>
<dbReference type="InterPro" id="IPR050092">
    <property type="entry name" value="RNase_H"/>
</dbReference>
<accession>A0A9P6JTP1</accession>
<keyword evidence="4" id="KW-0540">Nuclease</keyword>
<evidence type="ECO:0000259" key="8">
    <source>
        <dbReference type="PROSITE" id="PS50879"/>
    </source>
</evidence>
<evidence type="ECO:0000256" key="1">
    <source>
        <dbReference type="ARBA" id="ARBA00000077"/>
    </source>
</evidence>
<dbReference type="SUPFAM" id="SSF53098">
    <property type="entry name" value="Ribonuclease H-like"/>
    <property type="match status" value="1"/>
</dbReference>
<dbReference type="Pfam" id="PF00075">
    <property type="entry name" value="RNase_H"/>
    <property type="match status" value="1"/>
</dbReference>
<organism evidence="9 10">
    <name type="scientific">Crepidotus variabilis</name>
    <dbReference type="NCBI Taxonomy" id="179855"/>
    <lineage>
        <taxon>Eukaryota</taxon>
        <taxon>Fungi</taxon>
        <taxon>Dikarya</taxon>
        <taxon>Basidiomycota</taxon>
        <taxon>Agaricomycotina</taxon>
        <taxon>Agaricomycetes</taxon>
        <taxon>Agaricomycetidae</taxon>
        <taxon>Agaricales</taxon>
        <taxon>Agaricineae</taxon>
        <taxon>Crepidotaceae</taxon>
        <taxon>Crepidotus</taxon>
    </lineage>
</organism>
<dbReference type="InterPro" id="IPR036397">
    <property type="entry name" value="RNaseH_sf"/>
</dbReference>
<comment type="caution">
    <text evidence="9">The sequence shown here is derived from an EMBL/GenBank/DDBJ whole genome shotgun (WGS) entry which is preliminary data.</text>
</comment>
<feature type="non-terminal residue" evidence="9">
    <location>
        <position position="173"/>
    </location>
</feature>
<evidence type="ECO:0000256" key="2">
    <source>
        <dbReference type="ARBA" id="ARBA00005300"/>
    </source>
</evidence>
<name>A0A9P6JTP1_9AGAR</name>
<evidence type="ECO:0000256" key="7">
    <source>
        <dbReference type="ARBA" id="ARBA00022801"/>
    </source>
</evidence>
<keyword evidence="7" id="KW-0378">Hydrolase</keyword>
<dbReference type="EC" id="3.1.26.4" evidence="3"/>
<keyword evidence="10" id="KW-1185">Reference proteome</keyword>
<dbReference type="PANTHER" id="PTHR10642">
    <property type="entry name" value="RIBONUCLEASE H1"/>
    <property type="match status" value="1"/>
</dbReference>
<reference evidence="9" key="1">
    <citation type="submission" date="2020-11" db="EMBL/GenBank/DDBJ databases">
        <authorList>
            <consortium name="DOE Joint Genome Institute"/>
            <person name="Ahrendt S."/>
            <person name="Riley R."/>
            <person name="Andreopoulos W."/>
            <person name="Labutti K."/>
            <person name="Pangilinan J."/>
            <person name="Ruiz-Duenas F.J."/>
            <person name="Barrasa J.M."/>
            <person name="Sanchez-Garcia M."/>
            <person name="Camarero S."/>
            <person name="Miyauchi S."/>
            <person name="Serrano A."/>
            <person name="Linde D."/>
            <person name="Babiker R."/>
            <person name="Drula E."/>
            <person name="Ayuso-Fernandez I."/>
            <person name="Pacheco R."/>
            <person name="Padilla G."/>
            <person name="Ferreira P."/>
            <person name="Barriuso J."/>
            <person name="Kellner H."/>
            <person name="Castanera R."/>
            <person name="Alfaro M."/>
            <person name="Ramirez L."/>
            <person name="Pisabarro A.G."/>
            <person name="Kuo A."/>
            <person name="Tritt A."/>
            <person name="Lipzen A."/>
            <person name="He G."/>
            <person name="Yan M."/>
            <person name="Ng V."/>
            <person name="Cullen D."/>
            <person name="Martin F."/>
            <person name="Rosso M.-N."/>
            <person name="Henrissat B."/>
            <person name="Hibbett D."/>
            <person name="Martinez A.T."/>
            <person name="Grigoriev I.V."/>
        </authorList>
    </citation>
    <scope>NUCLEOTIDE SEQUENCE</scope>
    <source>
        <strain evidence="9">CBS 506.95</strain>
    </source>
</reference>
<feature type="non-terminal residue" evidence="9">
    <location>
        <position position="1"/>
    </location>
</feature>
<dbReference type="GO" id="GO:0003676">
    <property type="term" value="F:nucleic acid binding"/>
    <property type="evidence" value="ECO:0007669"/>
    <property type="project" value="InterPro"/>
</dbReference>
<comment type="similarity">
    <text evidence="2">Belongs to the RNase H family.</text>
</comment>
<evidence type="ECO:0000313" key="10">
    <source>
        <dbReference type="Proteomes" id="UP000807306"/>
    </source>
</evidence>
<gene>
    <name evidence="9" type="ORF">CPB83DRAFT_750460</name>
</gene>
<dbReference type="PANTHER" id="PTHR10642:SF26">
    <property type="entry name" value="RIBONUCLEASE H1"/>
    <property type="match status" value="1"/>
</dbReference>
<dbReference type="CDD" id="cd09280">
    <property type="entry name" value="RNase_HI_eukaryote_like"/>
    <property type="match status" value="1"/>
</dbReference>
<keyword evidence="5" id="KW-0479">Metal-binding</keyword>
<comment type="catalytic activity">
    <reaction evidence="1">
        <text>Endonucleolytic cleavage to 5'-phosphomonoester.</text>
        <dbReference type="EC" id="3.1.26.4"/>
    </reaction>
</comment>
<dbReference type="Gene3D" id="3.30.420.10">
    <property type="entry name" value="Ribonuclease H-like superfamily/Ribonuclease H"/>
    <property type="match status" value="1"/>
</dbReference>
<dbReference type="InterPro" id="IPR002156">
    <property type="entry name" value="RNaseH_domain"/>
</dbReference>
<dbReference type="OrthoDB" id="245563at2759"/>